<dbReference type="AlphaFoldDB" id="A0AA42WC73"/>
<dbReference type="Proteomes" id="UP000252124">
    <property type="component" value="Unassembled WGS sequence"/>
</dbReference>
<feature type="signal peptide" evidence="1">
    <location>
        <begin position="1"/>
        <end position="19"/>
    </location>
</feature>
<sequence>MMRLARRLALTLCAASVLAGCEPSLPPPPPGSTLTAETIATRETPPHHQFKGVLAGKPIHLLVNNCKVYKVDAAEGENVTWTLVLEGEFYPLPTICVNQSLTEGKGFITAFIGRQAFGAGGCCSGQPEYRSKDGLTWKPH</sequence>
<evidence type="ECO:0000313" key="5">
    <source>
        <dbReference type="Proteomes" id="UP001161276"/>
    </source>
</evidence>
<accession>A0AA42WC73</accession>
<evidence type="ECO:0000313" key="2">
    <source>
        <dbReference type="EMBL" id="MDH2051596.1"/>
    </source>
</evidence>
<dbReference type="PROSITE" id="PS51257">
    <property type="entry name" value="PROKAR_LIPOPROTEIN"/>
    <property type="match status" value="1"/>
</dbReference>
<name>A0AA42WC73_9BURK</name>
<dbReference type="GeneID" id="99730188"/>
<organism evidence="2 5">
    <name type="scientific">Achromobacter marplatensis</name>
    <dbReference type="NCBI Taxonomy" id="470868"/>
    <lineage>
        <taxon>Bacteria</taxon>
        <taxon>Pseudomonadati</taxon>
        <taxon>Pseudomonadota</taxon>
        <taxon>Betaproteobacteria</taxon>
        <taxon>Burkholderiales</taxon>
        <taxon>Alcaligenaceae</taxon>
        <taxon>Achromobacter</taxon>
    </lineage>
</organism>
<keyword evidence="1" id="KW-0732">Signal</keyword>
<proteinExistence type="predicted"/>
<gene>
    <name evidence="3" type="ORF">DFP87_103716</name>
    <name evidence="2" type="ORF">N5K24_14425</name>
</gene>
<feature type="chain" id="PRO_5041459370" description="Lipoprotein 1" evidence="1">
    <location>
        <begin position="20"/>
        <end position="140"/>
    </location>
</feature>
<keyword evidence="4" id="KW-1185">Reference proteome</keyword>
<protein>
    <recommendedName>
        <fullName evidence="6">Lipoprotein 1</fullName>
    </recommendedName>
</protein>
<dbReference type="RefSeq" id="WP_088589810.1">
    <property type="nucleotide sequence ID" value="NZ_CADIJU010000003.1"/>
</dbReference>
<dbReference type="EMBL" id="QNRM01000003">
    <property type="protein sequence ID" value="RBP21461.1"/>
    <property type="molecule type" value="Genomic_DNA"/>
</dbReference>
<reference evidence="2" key="2">
    <citation type="submission" date="2022-09" db="EMBL/GenBank/DDBJ databases">
        <title>Intensive care unit water sources are persistently colonized with multi-drug resistant bacteria and are the site of extensive horizontal gene transfer of antibiotic resistance genes.</title>
        <authorList>
            <person name="Diorio-Toth L."/>
        </authorList>
    </citation>
    <scope>NUCLEOTIDE SEQUENCE</scope>
    <source>
        <strain evidence="2">GD03676</strain>
    </source>
</reference>
<dbReference type="Proteomes" id="UP001161276">
    <property type="component" value="Unassembled WGS sequence"/>
</dbReference>
<evidence type="ECO:0000313" key="3">
    <source>
        <dbReference type="EMBL" id="RBP21461.1"/>
    </source>
</evidence>
<reference evidence="3 4" key="1">
    <citation type="submission" date="2018-06" db="EMBL/GenBank/DDBJ databases">
        <title>Genomic Encyclopedia of Type Strains, Phase III (KMG-III): the genomes of soil and plant-associated and newly described type strains.</title>
        <authorList>
            <person name="Whitman W."/>
        </authorList>
    </citation>
    <scope>NUCLEOTIDE SEQUENCE [LARGE SCALE GENOMIC DNA]</scope>
    <source>
        <strain evidence="3 4">CECT 7342</strain>
    </source>
</reference>
<comment type="caution">
    <text evidence="2">The sequence shown here is derived from an EMBL/GenBank/DDBJ whole genome shotgun (WGS) entry which is preliminary data.</text>
</comment>
<evidence type="ECO:0000256" key="1">
    <source>
        <dbReference type="SAM" id="SignalP"/>
    </source>
</evidence>
<evidence type="ECO:0000313" key="4">
    <source>
        <dbReference type="Proteomes" id="UP000252124"/>
    </source>
</evidence>
<dbReference type="EMBL" id="JAOCKG010000005">
    <property type="protein sequence ID" value="MDH2051596.1"/>
    <property type="molecule type" value="Genomic_DNA"/>
</dbReference>
<evidence type="ECO:0008006" key="6">
    <source>
        <dbReference type="Google" id="ProtNLM"/>
    </source>
</evidence>